<feature type="signal peptide" evidence="3">
    <location>
        <begin position="1"/>
        <end position="35"/>
    </location>
</feature>
<comment type="caution">
    <text evidence="6">The sequence shown here is derived from an EMBL/GenBank/DDBJ whole genome shotgun (WGS) entry which is preliminary data.</text>
</comment>
<evidence type="ECO:0000313" key="7">
    <source>
        <dbReference type="Proteomes" id="UP001205920"/>
    </source>
</evidence>
<proteinExistence type="inferred from homology"/>
<comment type="similarity">
    <text evidence="1">Belongs to the transglycosylase family. Rpf subfamily.</text>
</comment>
<evidence type="ECO:0000313" key="6">
    <source>
        <dbReference type="EMBL" id="MCO6394268.1"/>
    </source>
</evidence>
<evidence type="ECO:0000259" key="5">
    <source>
        <dbReference type="Pfam" id="PF11574"/>
    </source>
</evidence>
<dbReference type="Pfam" id="PF06737">
    <property type="entry name" value="Transglycosylas"/>
    <property type="match status" value="1"/>
</dbReference>
<dbReference type="Pfam" id="PF11574">
    <property type="entry name" value="Rpf1_C"/>
    <property type="match status" value="1"/>
</dbReference>
<organism evidence="6 7">
    <name type="scientific">Corynebacterium lipophilum</name>
    <dbReference type="NCBI Taxonomy" id="2804918"/>
    <lineage>
        <taxon>Bacteria</taxon>
        <taxon>Bacillati</taxon>
        <taxon>Actinomycetota</taxon>
        <taxon>Actinomycetes</taxon>
        <taxon>Mycobacteriales</taxon>
        <taxon>Corynebacteriaceae</taxon>
        <taxon>Corynebacterium</taxon>
    </lineage>
</organism>
<keyword evidence="7" id="KW-1185">Reference proteome</keyword>
<dbReference type="SUPFAM" id="SSF53955">
    <property type="entry name" value="Lysozyme-like"/>
    <property type="match status" value="1"/>
</dbReference>
<dbReference type="CDD" id="cd13925">
    <property type="entry name" value="RPF"/>
    <property type="match status" value="1"/>
</dbReference>
<dbReference type="GO" id="GO:0016787">
    <property type="term" value="F:hydrolase activity"/>
    <property type="evidence" value="ECO:0007669"/>
    <property type="project" value="UniProtKB-KW"/>
</dbReference>
<dbReference type="InterPro" id="IPR044905">
    <property type="entry name" value="Rpf1_C_sf"/>
</dbReference>
<sequence length="216" mass="22334">MGRHSKQTTSLTKKALAGAAATAAFAGLMAPEATAAPDSDWDRLAQCESGGNWAINTGNGYHGGLQFSASTWQAFGGGQFAPTANLATREQQIIVAERTLAQQGWGAWPACSARLGLNSAATNRDAQAVSPAPAPARAAVASPDAAQRQAENPVDALYRQLGSSLSNYGFAIPAHIQQSYAANRANYDAFYSQNAALINAVRSGDLAAIGAALLNR</sequence>
<feature type="chain" id="PRO_5043498782" evidence="3">
    <location>
        <begin position="36"/>
        <end position="216"/>
    </location>
</feature>
<dbReference type="InterPro" id="IPR010618">
    <property type="entry name" value="RPF"/>
</dbReference>
<dbReference type="RefSeq" id="WP_070362865.1">
    <property type="nucleotide sequence ID" value="NZ_JAEUWV010000003.1"/>
</dbReference>
<dbReference type="EMBL" id="JAEUWV010000003">
    <property type="protein sequence ID" value="MCO6394268.1"/>
    <property type="molecule type" value="Genomic_DNA"/>
</dbReference>
<reference evidence="6 7" key="1">
    <citation type="submission" date="2021-01" db="EMBL/GenBank/DDBJ databases">
        <title>Identification and Characterization of Corynebacterium sp.</title>
        <authorList>
            <person name="Luo Q."/>
            <person name="Qu P."/>
            <person name="Chen Q."/>
        </authorList>
    </citation>
    <scope>NUCLEOTIDE SEQUENCE [LARGE SCALE GENOMIC DNA]</scope>
    <source>
        <strain evidence="6 7">MC-18</strain>
    </source>
</reference>
<dbReference type="Proteomes" id="UP001205920">
    <property type="component" value="Unassembled WGS sequence"/>
</dbReference>
<dbReference type="Gene3D" id="1.10.1200.100">
    <property type="entry name" value="conserved protein domain from corynebacterium diphtheriae"/>
    <property type="match status" value="1"/>
</dbReference>
<accession>A0AAW5HVF9</accession>
<dbReference type="InterPro" id="IPR021630">
    <property type="entry name" value="Rpf1_C"/>
</dbReference>
<name>A0AAW5HVF9_9CORY</name>
<dbReference type="Gene3D" id="1.10.530.10">
    <property type="match status" value="1"/>
</dbReference>
<evidence type="ECO:0000256" key="3">
    <source>
        <dbReference type="SAM" id="SignalP"/>
    </source>
</evidence>
<evidence type="ECO:0000259" key="4">
    <source>
        <dbReference type="Pfam" id="PF06737"/>
    </source>
</evidence>
<dbReference type="AlphaFoldDB" id="A0AAW5HVF9"/>
<evidence type="ECO:0000256" key="1">
    <source>
        <dbReference type="ARBA" id="ARBA00010830"/>
    </source>
</evidence>
<keyword evidence="2" id="KW-0378">Hydrolase</keyword>
<feature type="domain" description="Resuscitation-promoting factor Rpf1 C-terminal" evidence="5">
    <location>
        <begin position="116"/>
        <end position="199"/>
    </location>
</feature>
<dbReference type="InterPro" id="IPR023346">
    <property type="entry name" value="Lysozyme-like_dom_sf"/>
</dbReference>
<protein>
    <submittedName>
        <fullName evidence="6">DUF3235 domain-containing protein</fullName>
    </submittedName>
</protein>
<feature type="domain" description="Resuscitation-promoting factor core lysozyme-like" evidence="4">
    <location>
        <begin position="35"/>
        <end position="111"/>
    </location>
</feature>
<gene>
    <name evidence="6" type="ORF">JMN37_04610</name>
</gene>
<keyword evidence="3" id="KW-0732">Signal</keyword>
<evidence type="ECO:0000256" key="2">
    <source>
        <dbReference type="ARBA" id="ARBA00022801"/>
    </source>
</evidence>